<name>A0A4S4KFF5_9APHY</name>
<proteinExistence type="predicted"/>
<protein>
    <submittedName>
        <fullName evidence="2">Uncharacterized protein</fullName>
    </submittedName>
</protein>
<dbReference type="EMBL" id="SGPJ01000202">
    <property type="protein sequence ID" value="THG96908.1"/>
    <property type="molecule type" value="Genomic_DNA"/>
</dbReference>
<evidence type="ECO:0000256" key="1">
    <source>
        <dbReference type="SAM" id="SignalP"/>
    </source>
</evidence>
<feature type="signal peptide" evidence="1">
    <location>
        <begin position="1"/>
        <end position="20"/>
    </location>
</feature>
<keyword evidence="3" id="KW-1185">Reference proteome</keyword>
<evidence type="ECO:0000313" key="3">
    <source>
        <dbReference type="Proteomes" id="UP000309038"/>
    </source>
</evidence>
<comment type="caution">
    <text evidence="2">The sequence shown here is derived from an EMBL/GenBank/DDBJ whole genome shotgun (WGS) entry which is preliminary data.</text>
</comment>
<dbReference type="AlphaFoldDB" id="A0A4S4KFF5"/>
<evidence type="ECO:0000313" key="2">
    <source>
        <dbReference type="EMBL" id="THG96908.1"/>
    </source>
</evidence>
<keyword evidence="1" id="KW-0732">Signal</keyword>
<accession>A0A4S4KFF5</accession>
<organism evidence="2 3">
    <name type="scientific">Hermanssonia centrifuga</name>
    <dbReference type="NCBI Taxonomy" id="98765"/>
    <lineage>
        <taxon>Eukaryota</taxon>
        <taxon>Fungi</taxon>
        <taxon>Dikarya</taxon>
        <taxon>Basidiomycota</taxon>
        <taxon>Agaricomycotina</taxon>
        <taxon>Agaricomycetes</taxon>
        <taxon>Polyporales</taxon>
        <taxon>Meruliaceae</taxon>
        <taxon>Hermanssonia</taxon>
    </lineage>
</organism>
<sequence length="187" mass="19770">MFARLASLTVLVSVFLAAKANFLPFPFLPFPFDLPPFTGIDGPWWIFGPQHQSKTIQQTVAFACFGGGGNCECPIDKNKDSGVLINVFPGYQCAYANGACTWDDVTGALQNTNQGNCPSSAPCTSAGGCDCPVDLNNSTGVLINQFTGYQCAYPKGACTWDGTGALQNTQQTNCVTSAKCQQPGKDS</sequence>
<dbReference type="Proteomes" id="UP000309038">
    <property type="component" value="Unassembled WGS sequence"/>
</dbReference>
<feature type="chain" id="PRO_5020965638" evidence="1">
    <location>
        <begin position="21"/>
        <end position="187"/>
    </location>
</feature>
<gene>
    <name evidence="2" type="ORF">EW026_g5008</name>
</gene>
<reference evidence="2 3" key="1">
    <citation type="submission" date="2019-02" db="EMBL/GenBank/DDBJ databases">
        <title>Genome sequencing of the rare red list fungi Phlebia centrifuga.</title>
        <authorList>
            <person name="Buettner E."/>
            <person name="Kellner H."/>
        </authorList>
    </citation>
    <scope>NUCLEOTIDE SEQUENCE [LARGE SCALE GENOMIC DNA]</scope>
    <source>
        <strain evidence="2 3">DSM 108282</strain>
    </source>
</reference>